<evidence type="ECO:0000256" key="1">
    <source>
        <dbReference type="ARBA" id="ARBA00001936"/>
    </source>
</evidence>
<evidence type="ECO:0000256" key="15">
    <source>
        <dbReference type="ARBA" id="ARBA00047614"/>
    </source>
</evidence>
<proteinExistence type="inferred from homology"/>
<dbReference type="InterPro" id="IPR011127">
    <property type="entry name" value="Dala_Dala_lig_N"/>
</dbReference>
<evidence type="ECO:0000256" key="8">
    <source>
        <dbReference type="ARBA" id="ARBA00022490"/>
    </source>
</evidence>
<organism evidence="19 20">
    <name type="scientific">Cellvibrio fibrivorans</name>
    <dbReference type="NCBI Taxonomy" id="126350"/>
    <lineage>
        <taxon>Bacteria</taxon>
        <taxon>Pseudomonadati</taxon>
        <taxon>Pseudomonadota</taxon>
        <taxon>Gammaproteobacteria</taxon>
        <taxon>Cellvibrionales</taxon>
        <taxon>Cellvibrionaceae</taxon>
        <taxon>Cellvibrio</taxon>
    </lineage>
</organism>
<dbReference type="Pfam" id="PF01820">
    <property type="entry name" value="Dala_Dala_lig_N"/>
    <property type="match status" value="1"/>
</dbReference>
<dbReference type="GO" id="GO:0008716">
    <property type="term" value="F:D-alanine-D-alanine ligase activity"/>
    <property type="evidence" value="ECO:0007669"/>
    <property type="project" value="UniProtKB-EC"/>
</dbReference>
<keyword evidence="12 16" id="KW-0133">Cell shape</keyword>
<dbReference type="Gene3D" id="3.40.50.20">
    <property type="match status" value="1"/>
</dbReference>
<keyword evidence="20" id="KW-1185">Reference proteome</keyword>
<evidence type="ECO:0000256" key="9">
    <source>
        <dbReference type="ARBA" id="ARBA00022598"/>
    </source>
</evidence>
<dbReference type="Gene3D" id="3.30.470.20">
    <property type="entry name" value="ATP-grasp fold, B domain"/>
    <property type="match status" value="1"/>
</dbReference>
<evidence type="ECO:0000256" key="3">
    <source>
        <dbReference type="ARBA" id="ARBA00003921"/>
    </source>
</evidence>
<keyword evidence="10 17" id="KW-0547">Nucleotide-binding</keyword>
<dbReference type="Gene3D" id="3.30.1490.20">
    <property type="entry name" value="ATP-grasp fold, A domain"/>
    <property type="match status" value="1"/>
</dbReference>
<evidence type="ECO:0000256" key="17">
    <source>
        <dbReference type="PROSITE-ProRule" id="PRU00409"/>
    </source>
</evidence>
<dbReference type="InterPro" id="IPR016185">
    <property type="entry name" value="PreATP-grasp_dom_sf"/>
</dbReference>
<comment type="cofactor">
    <cofactor evidence="1">
        <name>Mn(2+)</name>
        <dbReference type="ChEBI" id="CHEBI:29035"/>
    </cofactor>
</comment>
<dbReference type="InterPro" id="IPR013815">
    <property type="entry name" value="ATP_grasp_subdomain_1"/>
</dbReference>
<dbReference type="EMBL" id="JAVDVX010000007">
    <property type="protein sequence ID" value="MDR7091717.1"/>
    <property type="molecule type" value="Genomic_DNA"/>
</dbReference>
<comment type="pathway">
    <text evidence="5 16">Cell wall biogenesis; peptidoglycan biosynthesis.</text>
</comment>
<name>A0ABU1V2W9_9GAMM</name>
<keyword evidence="8 16" id="KW-0963">Cytoplasm</keyword>
<protein>
    <recommendedName>
        <fullName evidence="7 16">D-alanine--D-alanine ligase</fullName>
        <ecNumber evidence="7 16">6.3.2.4</ecNumber>
    </recommendedName>
    <alternativeName>
        <fullName evidence="16">D-Ala-D-Ala ligase</fullName>
    </alternativeName>
    <alternativeName>
        <fullName evidence="16">D-alanylalanine synthetase</fullName>
    </alternativeName>
</protein>
<dbReference type="HAMAP" id="MF_00047">
    <property type="entry name" value="Dala_Dala_lig"/>
    <property type="match status" value="1"/>
</dbReference>
<evidence type="ECO:0000256" key="4">
    <source>
        <dbReference type="ARBA" id="ARBA00004496"/>
    </source>
</evidence>
<keyword evidence="11 17" id="KW-0067">ATP-binding</keyword>
<evidence type="ECO:0000256" key="16">
    <source>
        <dbReference type="HAMAP-Rule" id="MF_00047"/>
    </source>
</evidence>
<evidence type="ECO:0000256" key="10">
    <source>
        <dbReference type="ARBA" id="ARBA00022741"/>
    </source>
</evidence>
<comment type="caution">
    <text evidence="19">The sequence shown here is derived from an EMBL/GenBank/DDBJ whole genome shotgun (WGS) entry which is preliminary data.</text>
</comment>
<dbReference type="Pfam" id="PF07478">
    <property type="entry name" value="Dala_Dala_lig_C"/>
    <property type="match status" value="1"/>
</dbReference>
<comment type="catalytic activity">
    <reaction evidence="15 16">
        <text>2 D-alanine + ATP = D-alanyl-D-alanine + ADP + phosphate + H(+)</text>
        <dbReference type="Rhea" id="RHEA:11224"/>
        <dbReference type="ChEBI" id="CHEBI:15378"/>
        <dbReference type="ChEBI" id="CHEBI:30616"/>
        <dbReference type="ChEBI" id="CHEBI:43474"/>
        <dbReference type="ChEBI" id="CHEBI:57416"/>
        <dbReference type="ChEBI" id="CHEBI:57822"/>
        <dbReference type="ChEBI" id="CHEBI:456216"/>
        <dbReference type="EC" id="6.3.2.4"/>
    </reaction>
</comment>
<dbReference type="InterPro" id="IPR005905">
    <property type="entry name" value="D_ala_D_ala"/>
</dbReference>
<dbReference type="PROSITE" id="PS00844">
    <property type="entry name" value="DALA_DALA_LIGASE_2"/>
    <property type="match status" value="1"/>
</dbReference>
<evidence type="ECO:0000256" key="12">
    <source>
        <dbReference type="ARBA" id="ARBA00022960"/>
    </source>
</evidence>
<evidence type="ECO:0000256" key="5">
    <source>
        <dbReference type="ARBA" id="ARBA00004752"/>
    </source>
</evidence>
<dbReference type="InterPro" id="IPR011761">
    <property type="entry name" value="ATP-grasp"/>
</dbReference>
<comment type="subcellular location">
    <subcellularLocation>
        <location evidence="4 16">Cytoplasm</location>
    </subcellularLocation>
</comment>
<dbReference type="SUPFAM" id="SSF56059">
    <property type="entry name" value="Glutathione synthetase ATP-binding domain-like"/>
    <property type="match status" value="1"/>
</dbReference>
<feature type="domain" description="ATP-grasp" evidence="18">
    <location>
        <begin position="121"/>
        <end position="316"/>
    </location>
</feature>
<dbReference type="RefSeq" id="WP_310075322.1">
    <property type="nucleotide sequence ID" value="NZ_JAVDVX010000007.1"/>
</dbReference>
<dbReference type="InterPro" id="IPR011095">
    <property type="entry name" value="Dala_Dala_lig_C"/>
</dbReference>
<evidence type="ECO:0000256" key="7">
    <source>
        <dbReference type="ARBA" id="ARBA00012216"/>
    </source>
</evidence>
<dbReference type="PANTHER" id="PTHR23132">
    <property type="entry name" value="D-ALANINE--D-ALANINE LIGASE"/>
    <property type="match status" value="1"/>
</dbReference>
<evidence type="ECO:0000256" key="11">
    <source>
        <dbReference type="ARBA" id="ARBA00022840"/>
    </source>
</evidence>
<dbReference type="EC" id="6.3.2.4" evidence="7 16"/>
<evidence type="ECO:0000259" key="18">
    <source>
        <dbReference type="PROSITE" id="PS50975"/>
    </source>
</evidence>
<dbReference type="Proteomes" id="UP001253595">
    <property type="component" value="Unassembled WGS sequence"/>
</dbReference>
<dbReference type="NCBIfam" id="TIGR01205">
    <property type="entry name" value="D_ala_D_alaTIGR"/>
    <property type="match status" value="1"/>
</dbReference>
<accession>A0ABU1V2W9</accession>
<evidence type="ECO:0000313" key="19">
    <source>
        <dbReference type="EMBL" id="MDR7091717.1"/>
    </source>
</evidence>
<keyword evidence="14 16" id="KW-0961">Cell wall biogenesis/degradation</keyword>
<dbReference type="NCBIfam" id="NF002378">
    <property type="entry name" value="PRK01372.1"/>
    <property type="match status" value="1"/>
</dbReference>
<dbReference type="InterPro" id="IPR000291">
    <property type="entry name" value="D-Ala_lig_Van_CS"/>
</dbReference>
<reference evidence="19 20" key="1">
    <citation type="submission" date="2023-07" db="EMBL/GenBank/DDBJ databases">
        <title>Sorghum-associated microbial communities from plants grown in Nebraska, USA.</title>
        <authorList>
            <person name="Schachtman D."/>
        </authorList>
    </citation>
    <scope>NUCLEOTIDE SEQUENCE [LARGE SCALE GENOMIC DNA]</scope>
    <source>
        <strain evidence="19 20">BE190</strain>
    </source>
</reference>
<dbReference type="SUPFAM" id="SSF52440">
    <property type="entry name" value="PreATP-grasp domain"/>
    <property type="match status" value="1"/>
</dbReference>
<keyword evidence="13 16" id="KW-0573">Peptidoglycan synthesis</keyword>
<evidence type="ECO:0000256" key="14">
    <source>
        <dbReference type="ARBA" id="ARBA00023316"/>
    </source>
</evidence>
<evidence type="ECO:0000313" key="20">
    <source>
        <dbReference type="Proteomes" id="UP001253595"/>
    </source>
</evidence>
<evidence type="ECO:0000256" key="13">
    <source>
        <dbReference type="ARBA" id="ARBA00022984"/>
    </source>
</evidence>
<dbReference type="PROSITE" id="PS00843">
    <property type="entry name" value="DALA_DALA_LIGASE_1"/>
    <property type="match status" value="1"/>
</dbReference>
<comment type="function">
    <text evidence="3 16">Cell wall formation.</text>
</comment>
<comment type="similarity">
    <text evidence="6 16">Belongs to the D-alanine--D-alanine ligase family.</text>
</comment>
<evidence type="ECO:0000256" key="2">
    <source>
        <dbReference type="ARBA" id="ARBA00001946"/>
    </source>
</evidence>
<gene>
    <name evidence="16" type="primary">ddl</name>
    <name evidence="19" type="ORF">J2X05_003752</name>
</gene>
<dbReference type="PANTHER" id="PTHR23132:SF23">
    <property type="entry name" value="D-ALANINE--D-ALANINE LIGASE B"/>
    <property type="match status" value="1"/>
</dbReference>
<dbReference type="PIRSF" id="PIRSF039102">
    <property type="entry name" value="Ddl/VanB"/>
    <property type="match status" value="1"/>
</dbReference>
<evidence type="ECO:0000256" key="6">
    <source>
        <dbReference type="ARBA" id="ARBA00010871"/>
    </source>
</evidence>
<comment type="cofactor">
    <cofactor evidence="2">
        <name>Mg(2+)</name>
        <dbReference type="ChEBI" id="CHEBI:18420"/>
    </cofactor>
</comment>
<dbReference type="PROSITE" id="PS50975">
    <property type="entry name" value="ATP_GRASP"/>
    <property type="match status" value="1"/>
</dbReference>
<sequence>MQAVTLPISETLKKQLGRVGVLFGGLSAEREISLQSGAAVIAALAEAGVEHVAIDVGDNIIADIKAANIDRAFLILHGPGGEDGRIQALLEFLNIPYTGSDVASSALAMDKLRTKQLWRGVDINGVQGLPTPEFAVLTQGSDFAKVLATLGGEVMVKPANEGSSIGMSRVNNASDLELAFQKAAQYQGSVLVERLIVGAEYTVAILDGEALPPIKLETDHTFYDFNAKYIADDTRYLCPCGLPAEKEQELKTLALNAFTTVGCRGWGRVDVMADAQQNFYLLEVNTAPGMTSHSLVPMAAKAIGLSFAELVLTVLRASLAVKV</sequence>
<keyword evidence="9 16" id="KW-0436">Ligase</keyword>